<gene>
    <name evidence="1" type="ORF">E5S67_01572</name>
</gene>
<comment type="caution">
    <text evidence="1">The sequence shown here is derived from an EMBL/GenBank/DDBJ whole genome shotgun (WGS) entry which is preliminary data.</text>
</comment>
<keyword evidence="2" id="KW-1185">Reference proteome</keyword>
<dbReference type="Proteomes" id="UP000702425">
    <property type="component" value="Unassembled WGS sequence"/>
</dbReference>
<dbReference type="RefSeq" id="WP_246276672.1">
    <property type="nucleotide sequence ID" value="NZ_CAWPPK010000124.1"/>
</dbReference>
<evidence type="ECO:0000313" key="1">
    <source>
        <dbReference type="EMBL" id="NQE33851.1"/>
    </source>
</evidence>
<proteinExistence type="predicted"/>
<protein>
    <submittedName>
        <fullName evidence="1">Uncharacterized protein</fullName>
    </submittedName>
</protein>
<evidence type="ECO:0000313" key="2">
    <source>
        <dbReference type="Proteomes" id="UP000702425"/>
    </source>
</evidence>
<reference evidence="1 2" key="1">
    <citation type="journal article" date="2020" name="Sci. Rep.">
        <title>A novel cyanobacterial geosmin producer, revising GeoA distribution and dispersion patterns in Bacteria.</title>
        <authorList>
            <person name="Churro C."/>
            <person name="Semedo-Aguiar A.P."/>
            <person name="Silva A.D."/>
            <person name="Pereira-Leal J.B."/>
            <person name="Leite R.B."/>
        </authorList>
    </citation>
    <scope>NUCLEOTIDE SEQUENCE [LARGE SCALE GENOMIC DNA]</scope>
    <source>
        <strain evidence="1 2">IPMA8</strain>
    </source>
</reference>
<sequence length="47" mass="5252">MILEELEDHPRCDRAFARSLDVIAKLAASAMAEYSAGKTQEFAPERL</sequence>
<organism evidence="1 2">
    <name type="scientific">Microcoleus asticus IPMA8</name>
    <dbReference type="NCBI Taxonomy" id="2563858"/>
    <lineage>
        <taxon>Bacteria</taxon>
        <taxon>Bacillati</taxon>
        <taxon>Cyanobacteriota</taxon>
        <taxon>Cyanophyceae</taxon>
        <taxon>Oscillatoriophycideae</taxon>
        <taxon>Oscillatoriales</taxon>
        <taxon>Microcoleaceae</taxon>
        <taxon>Microcoleus</taxon>
        <taxon>Microcoleus asticus</taxon>
    </lineage>
</organism>
<accession>A0ABX2CTX2</accession>
<dbReference type="EMBL" id="SRRZ01000021">
    <property type="protein sequence ID" value="NQE33851.1"/>
    <property type="molecule type" value="Genomic_DNA"/>
</dbReference>
<name>A0ABX2CTX2_9CYAN</name>